<evidence type="ECO:0000256" key="1">
    <source>
        <dbReference type="ARBA" id="ARBA00008011"/>
    </source>
</evidence>
<dbReference type="GO" id="GO:0048268">
    <property type="term" value="P:clathrin coat assembly"/>
    <property type="evidence" value="ECO:0007669"/>
    <property type="project" value="InterPro"/>
</dbReference>
<keyword evidence="4" id="KW-1185">Reference proteome</keyword>
<reference evidence="3 4" key="1">
    <citation type="submission" date="2014-03" db="EMBL/GenBank/DDBJ databases">
        <title>Draft genome of the hookworm Oesophagostomum dentatum.</title>
        <authorList>
            <person name="Mitreva M."/>
        </authorList>
    </citation>
    <scope>NUCLEOTIDE SEQUENCE [LARGE SCALE GENOMIC DNA]</scope>
    <source>
        <strain evidence="3 4">OD-Hann</strain>
    </source>
</reference>
<dbReference type="GO" id="GO:0016185">
    <property type="term" value="P:synaptic vesicle budding from presynaptic endocytic zone membrane"/>
    <property type="evidence" value="ECO:0007669"/>
    <property type="project" value="TreeGrafter"/>
</dbReference>
<comment type="similarity">
    <text evidence="1">Belongs to the PICALM/SNAP91 family.</text>
</comment>
<gene>
    <name evidence="3" type="ORF">OESDEN_01108</name>
</gene>
<dbReference type="PANTHER" id="PTHR22951">
    <property type="entry name" value="CLATHRIN ASSEMBLY PROTEIN"/>
    <property type="match status" value="1"/>
</dbReference>
<evidence type="ECO:0000313" key="4">
    <source>
        <dbReference type="Proteomes" id="UP000053660"/>
    </source>
</evidence>
<dbReference type="InterPro" id="IPR014712">
    <property type="entry name" value="ANTH_dom_sf"/>
</dbReference>
<dbReference type="GO" id="GO:0098894">
    <property type="term" value="C:extrinsic component of presynaptic endocytic zone membrane"/>
    <property type="evidence" value="ECO:0007669"/>
    <property type="project" value="TreeGrafter"/>
</dbReference>
<dbReference type="GO" id="GO:0072583">
    <property type="term" value="P:clathrin-dependent endocytosis"/>
    <property type="evidence" value="ECO:0007669"/>
    <property type="project" value="InterPro"/>
</dbReference>
<protein>
    <submittedName>
        <fullName evidence="3">ENTH domain protein</fullName>
    </submittedName>
</protein>
<dbReference type="InterPro" id="IPR013809">
    <property type="entry name" value="ENTH"/>
</dbReference>
<sequence length="329" mass="36482">MANLLIERTQHPNWTVVYKALITIHNIMCYGNERFSQYLASCNTTFNLGNFLDKNSTAGYDMSQHVRKYGKYIGEKIATYRVCAFDFCKVKRGREDGLLRTMHTDKLLKTLPILQNQIDALLEFQTRLDKVSEFLRVAESVGIDRGEIPDLTRAPASLLEALEAHLIHLEGGRAPPQSQYPSAQSQLANFSMAGGFQMQPHVGDVERMRYIELEKERLRQFEEQKRLQGGADATSTSEPAKKTNEDLLDLFNPPTQQPAQPVIDATNPFAQFAPPTSVAPTAAYPSVGGVMVQPVVSSQGPQTVGQTNGFQTDFVRAFANGKPNNSNGG</sequence>
<dbReference type="AlphaFoldDB" id="A0A0B1TNP7"/>
<name>A0A0B1TNP7_OESDE</name>
<dbReference type="Gene3D" id="1.20.58.150">
    <property type="entry name" value="ANTH domain"/>
    <property type="match status" value="2"/>
</dbReference>
<accession>A0A0B1TNP7</accession>
<proteinExistence type="inferred from homology"/>
<dbReference type="GO" id="GO:0005905">
    <property type="term" value="C:clathrin-coated pit"/>
    <property type="evidence" value="ECO:0007669"/>
    <property type="project" value="TreeGrafter"/>
</dbReference>
<dbReference type="GO" id="GO:0000149">
    <property type="term" value="F:SNARE binding"/>
    <property type="evidence" value="ECO:0007669"/>
    <property type="project" value="TreeGrafter"/>
</dbReference>
<dbReference type="InterPro" id="IPR011417">
    <property type="entry name" value="ANTH_dom"/>
</dbReference>
<dbReference type="OrthoDB" id="44015at2759"/>
<dbReference type="SUPFAM" id="SSF48464">
    <property type="entry name" value="ENTH/VHS domain"/>
    <property type="match status" value="1"/>
</dbReference>
<organism evidence="3 4">
    <name type="scientific">Oesophagostomum dentatum</name>
    <name type="common">Nodular worm</name>
    <dbReference type="NCBI Taxonomy" id="61180"/>
    <lineage>
        <taxon>Eukaryota</taxon>
        <taxon>Metazoa</taxon>
        <taxon>Ecdysozoa</taxon>
        <taxon>Nematoda</taxon>
        <taxon>Chromadorea</taxon>
        <taxon>Rhabditida</taxon>
        <taxon>Rhabditina</taxon>
        <taxon>Rhabditomorpha</taxon>
        <taxon>Strongyloidea</taxon>
        <taxon>Strongylidae</taxon>
        <taxon>Oesophagostomum</taxon>
    </lineage>
</organism>
<dbReference type="Gene3D" id="1.25.40.90">
    <property type="match status" value="1"/>
</dbReference>
<dbReference type="GO" id="GO:0005546">
    <property type="term" value="F:phosphatidylinositol-4,5-bisphosphate binding"/>
    <property type="evidence" value="ECO:0007669"/>
    <property type="project" value="TreeGrafter"/>
</dbReference>
<dbReference type="InterPro" id="IPR045192">
    <property type="entry name" value="AP180-like"/>
</dbReference>
<dbReference type="Pfam" id="PF07651">
    <property type="entry name" value="ANTH"/>
    <property type="match status" value="1"/>
</dbReference>
<dbReference type="EMBL" id="KN549262">
    <property type="protein sequence ID" value="KHJ98899.1"/>
    <property type="molecule type" value="Genomic_DNA"/>
</dbReference>
<evidence type="ECO:0000259" key="2">
    <source>
        <dbReference type="PROSITE" id="PS50942"/>
    </source>
</evidence>
<dbReference type="SUPFAM" id="SSF89009">
    <property type="entry name" value="GAT-like domain"/>
    <property type="match status" value="1"/>
</dbReference>
<dbReference type="GO" id="GO:0008021">
    <property type="term" value="C:synaptic vesicle"/>
    <property type="evidence" value="ECO:0007669"/>
    <property type="project" value="TreeGrafter"/>
</dbReference>
<dbReference type="GO" id="GO:0005545">
    <property type="term" value="F:1-phosphatidylinositol binding"/>
    <property type="evidence" value="ECO:0007669"/>
    <property type="project" value="InterPro"/>
</dbReference>
<evidence type="ECO:0000313" key="3">
    <source>
        <dbReference type="EMBL" id="KHJ98899.1"/>
    </source>
</evidence>
<feature type="domain" description="ENTH" evidence="2">
    <location>
        <begin position="1"/>
        <end position="87"/>
    </location>
</feature>
<dbReference type="GO" id="GO:0032050">
    <property type="term" value="F:clathrin heavy chain binding"/>
    <property type="evidence" value="ECO:0007669"/>
    <property type="project" value="TreeGrafter"/>
</dbReference>
<dbReference type="InterPro" id="IPR008942">
    <property type="entry name" value="ENTH_VHS"/>
</dbReference>
<dbReference type="Proteomes" id="UP000053660">
    <property type="component" value="Unassembled WGS sequence"/>
</dbReference>
<dbReference type="SMART" id="SM00273">
    <property type="entry name" value="ENTH"/>
    <property type="match status" value="1"/>
</dbReference>
<dbReference type="GO" id="GO:0030136">
    <property type="term" value="C:clathrin-coated vesicle"/>
    <property type="evidence" value="ECO:0007669"/>
    <property type="project" value="InterPro"/>
</dbReference>
<dbReference type="PROSITE" id="PS50942">
    <property type="entry name" value="ENTH"/>
    <property type="match status" value="1"/>
</dbReference>
<dbReference type="PANTHER" id="PTHR22951:SF5">
    <property type="entry name" value="PHOSPHATIDYLINOSITOL-BINDING CLATHRIN ASSEMBLY PROTEIN LAP"/>
    <property type="match status" value="1"/>
</dbReference>